<reference evidence="2 3" key="1">
    <citation type="journal article" date="2023" name="Mol. Phylogenet. Evol.">
        <title>Genome-scale phylogeny and comparative genomics of the fungal order Sordariales.</title>
        <authorList>
            <person name="Hensen N."/>
            <person name="Bonometti L."/>
            <person name="Westerberg I."/>
            <person name="Brannstrom I.O."/>
            <person name="Guillou S."/>
            <person name="Cros-Aarteil S."/>
            <person name="Calhoun S."/>
            <person name="Haridas S."/>
            <person name="Kuo A."/>
            <person name="Mondo S."/>
            <person name="Pangilinan J."/>
            <person name="Riley R."/>
            <person name="LaButti K."/>
            <person name="Andreopoulos B."/>
            <person name="Lipzen A."/>
            <person name="Chen C."/>
            <person name="Yan M."/>
            <person name="Daum C."/>
            <person name="Ng V."/>
            <person name="Clum A."/>
            <person name="Steindorff A."/>
            <person name="Ohm R.A."/>
            <person name="Martin F."/>
            <person name="Silar P."/>
            <person name="Natvig D.O."/>
            <person name="Lalanne C."/>
            <person name="Gautier V."/>
            <person name="Ament-Velasquez S.L."/>
            <person name="Kruys A."/>
            <person name="Hutchinson M.I."/>
            <person name="Powell A.J."/>
            <person name="Barry K."/>
            <person name="Miller A.N."/>
            <person name="Grigoriev I.V."/>
            <person name="Debuchy R."/>
            <person name="Gladieux P."/>
            <person name="Hiltunen Thoren M."/>
            <person name="Johannesson H."/>
        </authorList>
    </citation>
    <scope>NUCLEOTIDE SEQUENCE [LARGE SCALE GENOMIC DNA]</scope>
    <source>
        <strain evidence="2 3">FGSC 10403</strain>
    </source>
</reference>
<sequence length="225" mass="24926">MCQREEPDLWTLGNGETRWSAWEQSQRERRRKTNSYQPPALGNRGSRCGSGRVALDGIHPIWSVRTGPCVLTTCQLNMSKQNAESGVKAHVKATGASSAARICHMHCRLSIRVGGFGLGSPSRALVTFHFRTFQQGSEHRNRGEMPSVSSVGHFPSTAGRSRCPVRPQPLHGPSTTRRRQWLSKMICADSILLPFPHSRPPGILVRMQIQLQLQSVAGNLNLTLK</sequence>
<gene>
    <name evidence="2" type="ORF">B0T23DRAFT_403891</name>
</gene>
<name>A0AAJ0IAS4_9PEZI</name>
<evidence type="ECO:0000313" key="3">
    <source>
        <dbReference type="Proteomes" id="UP001285908"/>
    </source>
</evidence>
<dbReference type="AlphaFoldDB" id="A0AAJ0IAS4"/>
<evidence type="ECO:0000256" key="1">
    <source>
        <dbReference type="SAM" id="MobiDB-lite"/>
    </source>
</evidence>
<proteinExistence type="predicted"/>
<keyword evidence="3" id="KW-1185">Reference proteome</keyword>
<comment type="caution">
    <text evidence="2">The sequence shown here is derived from an EMBL/GenBank/DDBJ whole genome shotgun (WGS) entry which is preliminary data.</text>
</comment>
<dbReference type="RefSeq" id="XP_062694543.1">
    <property type="nucleotide sequence ID" value="XM_062838823.1"/>
</dbReference>
<organism evidence="2 3">
    <name type="scientific">Neurospora hispaniola</name>
    <dbReference type="NCBI Taxonomy" id="588809"/>
    <lineage>
        <taxon>Eukaryota</taxon>
        <taxon>Fungi</taxon>
        <taxon>Dikarya</taxon>
        <taxon>Ascomycota</taxon>
        <taxon>Pezizomycotina</taxon>
        <taxon>Sordariomycetes</taxon>
        <taxon>Sordariomycetidae</taxon>
        <taxon>Sordariales</taxon>
        <taxon>Sordariaceae</taxon>
        <taxon>Neurospora</taxon>
    </lineage>
</organism>
<feature type="region of interest" description="Disordered" evidence="1">
    <location>
        <begin position="24"/>
        <end position="45"/>
    </location>
</feature>
<feature type="region of interest" description="Disordered" evidence="1">
    <location>
        <begin position="156"/>
        <end position="176"/>
    </location>
</feature>
<protein>
    <submittedName>
        <fullName evidence="2">Uncharacterized protein</fullName>
    </submittedName>
</protein>
<dbReference type="GeneID" id="87876445"/>
<dbReference type="Proteomes" id="UP001285908">
    <property type="component" value="Unassembled WGS sequence"/>
</dbReference>
<dbReference type="EMBL" id="JAULSX010000003">
    <property type="protein sequence ID" value="KAK3495114.1"/>
    <property type="molecule type" value="Genomic_DNA"/>
</dbReference>
<accession>A0AAJ0IAS4</accession>
<evidence type="ECO:0000313" key="2">
    <source>
        <dbReference type="EMBL" id="KAK3495114.1"/>
    </source>
</evidence>